<evidence type="ECO:0000313" key="2">
    <source>
        <dbReference type="EnsemblPlants" id="KEH24331"/>
    </source>
</evidence>
<dbReference type="PaxDb" id="3880-AES85246"/>
<dbReference type="PANTHER" id="PTHR35516:SF11">
    <property type="entry name" value="CYTOCHROME B6-F COMPLEX SUBUNIT 5"/>
    <property type="match status" value="1"/>
</dbReference>
<evidence type="ECO:0000313" key="3">
    <source>
        <dbReference type="Proteomes" id="UP000002051"/>
    </source>
</evidence>
<gene>
    <name evidence="1" type="ordered locus">MTR_7g107320</name>
</gene>
<dbReference type="Proteomes" id="UP000002051">
    <property type="component" value="Unassembled WGS sequence"/>
</dbReference>
<sequence length="89" mass="10252">MTFCKYPPEVLHLCVTHSKIAPSQARLTVEFLWNELPKTRVGLWGNWCIDFLTKFEASSDVDLLIHASFPTGLLNLLRSNAIRTFFLRD</sequence>
<organism evidence="2">
    <name type="scientific">Medicago truncatula</name>
    <name type="common">Barrel medic</name>
    <name type="synonym">Medicago tribuloides</name>
    <dbReference type="NCBI Taxonomy" id="3880"/>
    <lineage>
        <taxon>Eukaryota</taxon>
        <taxon>Viridiplantae</taxon>
        <taxon>Streptophyta</taxon>
        <taxon>Embryophyta</taxon>
        <taxon>Tracheophyta</taxon>
        <taxon>Spermatophyta</taxon>
        <taxon>Magnoliopsida</taxon>
        <taxon>eudicotyledons</taxon>
        <taxon>Gunneridae</taxon>
        <taxon>Pentapetalae</taxon>
        <taxon>rosids</taxon>
        <taxon>fabids</taxon>
        <taxon>Fabales</taxon>
        <taxon>Fabaceae</taxon>
        <taxon>Papilionoideae</taxon>
        <taxon>50 kb inversion clade</taxon>
        <taxon>NPAAA clade</taxon>
        <taxon>Hologalegina</taxon>
        <taxon>IRL clade</taxon>
        <taxon>Trifolieae</taxon>
        <taxon>Medicago</taxon>
    </lineage>
</organism>
<dbReference type="EMBL" id="CM001223">
    <property type="protein sequence ID" value="KEH24331.1"/>
    <property type="molecule type" value="Genomic_DNA"/>
</dbReference>
<protein>
    <submittedName>
        <fullName evidence="1 2">Uncharacterized protein</fullName>
    </submittedName>
</protein>
<proteinExistence type="predicted"/>
<name>G8A1A8_MEDTR</name>
<dbReference type="EnsemblPlants" id="KEH24331">
    <property type="protein sequence ID" value="KEH24331"/>
    <property type="gene ID" value="MTR_7g107320"/>
</dbReference>
<reference evidence="2" key="3">
    <citation type="submission" date="2015-04" db="UniProtKB">
        <authorList>
            <consortium name="EnsemblPlants"/>
        </authorList>
    </citation>
    <scope>IDENTIFICATION</scope>
    <source>
        <strain evidence="2">cv. Jemalong A17</strain>
    </source>
</reference>
<dbReference type="AlphaFoldDB" id="G8A1A8"/>
<reference evidence="1 3" key="1">
    <citation type="journal article" date="2011" name="Nature">
        <title>The Medicago genome provides insight into the evolution of rhizobial symbioses.</title>
        <authorList>
            <person name="Young N.D."/>
            <person name="Debelle F."/>
            <person name="Oldroyd G.E."/>
            <person name="Geurts R."/>
            <person name="Cannon S.B."/>
            <person name="Udvardi M.K."/>
            <person name="Benedito V.A."/>
            <person name="Mayer K.F."/>
            <person name="Gouzy J."/>
            <person name="Schoof H."/>
            <person name="Van de Peer Y."/>
            <person name="Proost S."/>
            <person name="Cook D.R."/>
            <person name="Meyers B.C."/>
            <person name="Spannagl M."/>
            <person name="Cheung F."/>
            <person name="De Mita S."/>
            <person name="Krishnakumar V."/>
            <person name="Gundlach H."/>
            <person name="Zhou S."/>
            <person name="Mudge J."/>
            <person name="Bharti A.K."/>
            <person name="Murray J.D."/>
            <person name="Naoumkina M.A."/>
            <person name="Rosen B."/>
            <person name="Silverstein K.A."/>
            <person name="Tang H."/>
            <person name="Rombauts S."/>
            <person name="Zhao P.X."/>
            <person name="Zhou P."/>
            <person name="Barbe V."/>
            <person name="Bardou P."/>
            <person name="Bechner M."/>
            <person name="Bellec A."/>
            <person name="Berger A."/>
            <person name="Berges H."/>
            <person name="Bidwell S."/>
            <person name="Bisseling T."/>
            <person name="Choisne N."/>
            <person name="Couloux A."/>
            <person name="Denny R."/>
            <person name="Deshpande S."/>
            <person name="Dai X."/>
            <person name="Doyle J.J."/>
            <person name="Dudez A.M."/>
            <person name="Farmer A.D."/>
            <person name="Fouteau S."/>
            <person name="Franken C."/>
            <person name="Gibelin C."/>
            <person name="Gish J."/>
            <person name="Goldstein S."/>
            <person name="Gonzalez A.J."/>
            <person name="Green P.J."/>
            <person name="Hallab A."/>
            <person name="Hartog M."/>
            <person name="Hua A."/>
            <person name="Humphray S.J."/>
            <person name="Jeong D.H."/>
            <person name="Jing Y."/>
            <person name="Jocker A."/>
            <person name="Kenton S.M."/>
            <person name="Kim D.J."/>
            <person name="Klee K."/>
            <person name="Lai H."/>
            <person name="Lang C."/>
            <person name="Lin S."/>
            <person name="Macmil S.L."/>
            <person name="Magdelenat G."/>
            <person name="Matthews L."/>
            <person name="McCorrison J."/>
            <person name="Monaghan E.L."/>
            <person name="Mun J.H."/>
            <person name="Najar F.Z."/>
            <person name="Nicholson C."/>
            <person name="Noirot C."/>
            <person name="O'Bleness M."/>
            <person name="Paule C.R."/>
            <person name="Poulain J."/>
            <person name="Prion F."/>
            <person name="Qin B."/>
            <person name="Qu C."/>
            <person name="Retzel E.F."/>
            <person name="Riddle C."/>
            <person name="Sallet E."/>
            <person name="Samain S."/>
            <person name="Samson N."/>
            <person name="Sanders I."/>
            <person name="Saurat O."/>
            <person name="Scarpelli C."/>
            <person name="Schiex T."/>
            <person name="Segurens B."/>
            <person name="Severin A.J."/>
            <person name="Sherrier D.J."/>
            <person name="Shi R."/>
            <person name="Sims S."/>
            <person name="Singer S.R."/>
            <person name="Sinharoy S."/>
            <person name="Sterck L."/>
            <person name="Viollet A."/>
            <person name="Wang B.B."/>
            <person name="Wang K."/>
            <person name="Wang M."/>
            <person name="Wang X."/>
            <person name="Warfsmann J."/>
            <person name="Weissenbach J."/>
            <person name="White D.D."/>
            <person name="White J.D."/>
            <person name="Wiley G.B."/>
            <person name="Wincker P."/>
            <person name="Xing Y."/>
            <person name="Yang L."/>
            <person name="Yao Z."/>
            <person name="Ying F."/>
            <person name="Zhai J."/>
            <person name="Zhou L."/>
            <person name="Zuber A."/>
            <person name="Denarie J."/>
            <person name="Dixon R.A."/>
            <person name="May G.D."/>
            <person name="Schwartz D.C."/>
            <person name="Rogers J."/>
            <person name="Quetier F."/>
            <person name="Town C.D."/>
            <person name="Roe B.A."/>
        </authorList>
    </citation>
    <scope>NUCLEOTIDE SEQUENCE [LARGE SCALE GENOMIC DNA]</scope>
    <source>
        <strain evidence="1">A17</strain>
        <strain evidence="2 3">cv. Jemalong A17</strain>
    </source>
</reference>
<keyword evidence="3" id="KW-1185">Reference proteome</keyword>
<evidence type="ECO:0000313" key="1">
    <source>
        <dbReference type="EMBL" id="KEH24331.1"/>
    </source>
</evidence>
<reference evidence="1 3" key="2">
    <citation type="journal article" date="2014" name="BMC Genomics">
        <title>An improved genome release (version Mt4.0) for the model legume Medicago truncatula.</title>
        <authorList>
            <person name="Tang H."/>
            <person name="Krishnakumar V."/>
            <person name="Bidwell S."/>
            <person name="Rosen B."/>
            <person name="Chan A."/>
            <person name="Zhou S."/>
            <person name="Gentzbittel L."/>
            <person name="Childs K.L."/>
            <person name="Yandell M."/>
            <person name="Gundlach H."/>
            <person name="Mayer K.F."/>
            <person name="Schwartz D.C."/>
            <person name="Town C.D."/>
        </authorList>
    </citation>
    <scope>GENOME REANNOTATION</scope>
    <source>
        <strain evidence="1">A17</strain>
        <strain evidence="2 3">cv. Jemalong A17</strain>
    </source>
</reference>
<dbReference type="HOGENOM" id="CLU_2458240_0_0_1"/>
<dbReference type="PANTHER" id="PTHR35516">
    <property type="entry name" value="CYTOCHROME B6-F COMPLEX SUBUNIT 5"/>
    <property type="match status" value="1"/>
</dbReference>
<accession>G8A1A8</accession>